<dbReference type="Proteomes" id="UP000186323">
    <property type="component" value="Chromosome I"/>
</dbReference>
<evidence type="ECO:0000256" key="2">
    <source>
        <dbReference type="ARBA" id="ARBA00004413"/>
    </source>
</evidence>
<comment type="similarity">
    <text evidence="3">Belongs to the FliG family.</text>
</comment>
<dbReference type="EMBL" id="LT630450">
    <property type="protein sequence ID" value="SFV72390.1"/>
    <property type="molecule type" value="Genomic_DNA"/>
</dbReference>
<feature type="transmembrane region" description="Helical" evidence="11">
    <location>
        <begin position="20"/>
        <end position="41"/>
    </location>
</feature>
<dbReference type="RefSeq" id="WP_156831613.1">
    <property type="nucleotide sequence ID" value="NZ_LT630450.1"/>
</dbReference>
<evidence type="ECO:0000256" key="5">
    <source>
        <dbReference type="ARBA" id="ARBA00022475"/>
    </source>
</evidence>
<dbReference type="GO" id="GO:0006935">
    <property type="term" value="P:chemotaxis"/>
    <property type="evidence" value="ECO:0007669"/>
    <property type="project" value="UniProtKB-KW"/>
</dbReference>
<keyword evidence="14" id="KW-0966">Cell projection</keyword>
<evidence type="ECO:0000313" key="15">
    <source>
        <dbReference type="Proteomes" id="UP000186323"/>
    </source>
</evidence>
<evidence type="ECO:0000313" key="14">
    <source>
        <dbReference type="EMBL" id="SFV72390.1"/>
    </source>
</evidence>
<dbReference type="AlphaFoldDB" id="A0A1K1LG10"/>
<evidence type="ECO:0000256" key="6">
    <source>
        <dbReference type="ARBA" id="ARBA00022500"/>
    </source>
</evidence>
<dbReference type="KEGG" id="dpg:DESPIGER_0502"/>
<dbReference type="InterPro" id="IPR000090">
    <property type="entry name" value="Flg_Motor_Flig"/>
</dbReference>
<evidence type="ECO:0000256" key="4">
    <source>
        <dbReference type="ARBA" id="ARBA00021870"/>
    </source>
</evidence>
<feature type="region of interest" description="Disordered" evidence="10">
    <location>
        <begin position="269"/>
        <end position="294"/>
    </location>
</feature>
<keyword evidence="7" id="KW-0283">Flagellar rotation</keyword>
<keyword evidence="11" id="KW-1133">Transmembrane helix</keyword>
<dbReference type="Pfam" id="PF14841">
    <property type="entry name" value="FliG_M"/>
    <property type="match status" value="1"/>
</dbReference>
<dbReference type="GO" id="GO:0003774">
    <property type="term" value="F:cytoskeletal motor activity"/>
    <property type="evidence" value="ECO:0007669"/>
    <property type="project" value="InterPro"/>
</dbReference>
<keyword evidence="8 11" id="KW-0472">Membrane</keyword>
<accession>A0A1K1LG10</accession>
<dbReference type="PANTHER" id="PTHR30534:SF0">
    <property type="entry name" value="FLAGELLAR MOTOR SWITCH PROTEIN FLIG"/>
    <property type="match status" value="1"/>
</dbReference>
<keyword evidence="15" id="KW-1185">Reference proteome</keyword>
<keyword evidence="9" id="KW-0975">Bacterial flagellum</keyword>
<keyword evidence="5" id="KW-1003">Cell membrane</keyword>
<dbReference type="Gene3D" id="1.10.220.30">
    <property type="match status" value="3"/>
</dbReference>
<evidence type="ECO:0000259" key="13">
    <source>
        <dbReference type="Pfam" id="PF14842"/>
    </source>
</evidence>
<feature type="domain" description="Flagellar motor switch protein FliG N-terminal" evidence="13">
    <location>
        <begin position="340"/>
        <end position="443"/>
    </location>
</feature>
<keyword evidence="14" id="KW-0969">Cilium</keyword>
<dbReference type="SUPFAM" id="SSF48029">
    <property type="entry name" value="FliG"/>
    <property type="match status" value="2"/>
</dbReference>
<proteinExistence type="inferred from homology"/>
<dbReference type="PANTHER" id="PTHR30534">
    <property type="entry name" value="FLAGELLAR MOTOR SWITCH PROTEIN FLIG"/>
    <property type="match status" value="1"/>
</dbReference>
<dbReference type="OrthoDB" id="9780302at2"/>
<evidence type="ECO:0000256" key="1">
    <source>
        <dbReference type="ARBA" id="ARBA00004117"/>
    </source>
</evidence>
<name>A0A1K1LG10_9BACT</name>
<dbReference type="GO" id="GO:0009425">
    <property type="term" value="C:bacterial-type flagellum basal body"/>
    <property type="evidence" value="ECO:0007669"/>
    <property type="project" value="UniProtKB-SubCell"/>
</dbReference>
<dbReference type="GO" id="GO:0005886">
    <property type="term" value="C:plasma membrane"/>
    <property type="evidence" value="ECO:0007669"/>
    <property type="project" value="UniProtKB-SubCell"/>
</dbReference>
<evidence type="ECO:0000256" key="10">
    <source>
        <dbReference type="SAM" id="MobiDB-lite"/>
    </source>
</evidence>
<dbReference type="InterPro" id="IPR011002">
    <property type="entry name" value="FliG_a-hlx"/>
</dbReference>
<dbReference type="GO" id="GO:0071973">
    <property type="term" value="P:bacterial-type flagellum-dependent cell motility"/>
    <property type="evidence" value="ECO:0007669"/>
    <property type="project" value="InterPro"/>
</dbReference>
<keyword evidence="6" id="KW-0145">Chemotaxis</keyword>
<gene>
    <name evidence="14" type="ORF">DESPIGER_0502</name>
</gene>
<sequence>MSDSSNIQERHRATGRARQAAVAVAAFVFLLLTVLLGGLSLQGKGACSADERAVALRHERETLLARQLEQFSCIRQARVQLSPRSWQPGVVIVLEPVRPEAMPDAAALDRMLDALALVPDGPDKRHVLVFDPEGRRLYPADETDETALREQELALERQALRVLRPLLDCGRADVLVSRNGAETGKGRASRTVSVLLEEDAVPEAVRPHLEALLRQACALEEERGDTLRVCFLPARRDGAVLRGLALACLVLSLACAAAFFCLRRRGPCPSAPSGVSETFLPGGTGADGREAGDDGSVRQQTEACVREHPGHGAALLRHWLAQEDAASKGPSGPAGGQGPQLTGSQRCAVFLLDVGEEVAAAMLGGMQRQEVTRITTAMACLPHIPESGVRATLREARVFLEMQAGGIGADRELAGRLLAYCLGEREAREAMRGWSPEKAVRPFETLERMRPGQLYQLLRQEHPQTLALILGHLSASQAAGLLMRLPTDMRSLLLEHIGGLAPVDADILDEMDRVLARQAAERSAQDWQPGLQVAAEIVAAAGRDAGTELLSALEKQASRLPSLLGRMVHSPEDCLTLEDGLLEEALEETSGEALAGVLHACGPAVRTALLEHVPEARRSAVERRLRDGAPSPGQAAGYRDDFLRRVRQLQAERMQADLDAAKAAEQRPGS</sequence>
<dbReference type="InterPro" id="IPR032779">
    <property type="entry name" value="FliG_M"/>
</dbReference>
<dbReference type="InterPro" id="IPR028263">
    <property type="entry name" value="FliG_N"/>
</dbReference>
<evidence type="ECO:0000256" key="8">
    <source>
        <dbReference type="ARBA" id="ARBA00023136"/>
    </source>
</evidence>
<evidence type="ECO:0000256" key="7">
    <source>
        <dbReference type="ARBA" id="ARBA00022779"/>
    </source>
</evidence>
<dbReference type="PRINTS" id="PR00954">
    <property type="entry name" value="FLGMOTORFLIG"/>
</dbReference>
<evidence type="ECO:0000259" key="12">
    <source>
        <dbReference type="Pfam" id="PF14841"/>
    </source>
</evidence>
<keyword evidence="11" id="KW-0812">Transmembrane</keyword>
<comment type="subcellular location">
    <subcellularLocation>
        <location evidence="1">Bacterial flagellum basal body</location>
    </subcellularLocation>
    <subcellularLocation>
        <location evidence="2">Cell membrane</location>
        <topology evidence="2">Peripheral membrane protein</topology>
        <orientation evidence="2">Cytoplasmic side</orientation>
    </subcellularLocation>
</comment>
<evidence type="ECO:0000256" key="3">
    <source>
        <dbReference type="ARBA" id="ARBA00010299"/>
    </source>
</evidence>
<evidence type="ECO:0000256" key="9">
    <source>
        <dbReference type="ARBA" id="ARBA00023143"/>
    </source>
</evidence>
<feature type="domain" description="Flagellar motor switch protein FliG middle" evidence="12">
    <location>
        <begin position="451"/>
        <end position="525"/>
    </location>
</feature>
<feature type="region of interest" description="Disordered" evidence="10">
    <location>
        <begin position="621"/>
        <end position="640"/>
    </location>
</feature>
<organism evidence="14 15">
    <name type="scientific">Desulfovibrio piger</name>
    <dbReference type="NCBI Taxonomy" id="901"/>
    <lineage>
        <taxon>Bacteria</taxon>
        <taxon>Pseudomonadati</taxon>
        <taxon>Thermodesulfobacteriota</taxon>
        <taxon>Desulfovibrionia</taxon>
        <taxon>Desulfovibrionales</taxon>
        <taxon>Desulfovibrionaceae</taxon>
        <taxon>Desulfovibrio</taxon>
    </lineage>
</organism>
<evidence type="ECO:0000256" key="11">
    <source>
        <dbReference type="SAM" id="Phobius"/>
    </source>
</evidence>
<feature type="transmembrane region" description="Helical" evidence="11">
    <location>
        <begin position="239"/>
        <end position="262"/>
    </location>
</feature>
<reference evidence="15" key="1">
    <citation type="submission" date="2016-10" db="EMBL/GenBank/DDBJ databases">
        <authorList>
            <person name="Wegmann U."/>
        </authorList>
    </citation>
    <scope>NUCLEOTIDE SEQUENCE [LARGE SCALE GENOMIC DNA]</scope>
</reference>
<protein>
    <recommendedName>
        <fullName evidence="4">Flagellar motor switch protein FliG</fullName>
    </recommendedName>
</protein>
<keyword evidence="14" id="KW-0282">Flagellum</keyword>
<dbReference type="Pfam" id="PF14842">
    <property type="entry name" value="FliG_N"/>
    <property type="match status" value="1"/>
</dbReference>